<dbReference type="GO" id="GO:0016491">
    <property type="term" value="F:oxidoreductase activity"/>
    <property type="evidence" value="ECO:0007669"/>
    <property type="project" value="InterPro"/>
</dbReference>
<reference evidence="2 3" key="1">
    <citation type="submission" date="2019-04" db="EMBL/GenBank/DDBJ databases">
        <title>Rhizobium terrae sp. nov., isolated from a paddy soil.</title>
        <authorList>
            <person name="Lin S.-Y."/>
            <person name="Hameed A."/>
            <person name="Huang H.-I."/>
            <person name="Young C.-C."/>
        </authorList>
    </citation>
    <scope>NUCLEOTIDE SEQUENCE [LARGE SCALE GENOMIC DNA]</scope>
    <source>
        <strain evidence="2 3">CC-HIH110</strain>
    </source>
</reference>
<dbReference type="AlphaFoldDB" id="A0A4S3ZV27"/>
<dbReference type="SUPFAM" id="SSF54909">
    <property type="entry name" value="Dimeric alpha+beta barrel"/>
    <property type="match status" value="1"/>
</dbReference>
<accession>A0A4S3ZV27</accession>
<comment type="caution">
    <text evidence="2">The sequence shown here is derived from an EMBL/GenBank/DDBJ whole genome shotgun (WGS) entry which is preliminary data.</text>
</comment>
<dbReference type="Proteomes" id="UP000310754">
    <property type="component" value="Unassembled WGS sequence"/>
</dbReference>
<dbReference type="Pfam" id="PF07110">
    <property type="entry name" value="EthD"/>
    <property type="match status" value="1"/>
</dbReference>
<protein>
    <recommendedName>
        <fullName evidence="1">EthD domain-containing protein</fullName>
    </recommendedName>
</protein>
<dbReference type="InterPro" id="IPR009799">
    <property type="entry name" value="EthD_dom"/>
</dbReference>
<proteinExistence type="predicted"/>
<sequence>MMIKTLICGRRRLGQTLHEHRTHMKDHHGRLVLDYIAREPSQAPRRYVQNHAFDGIYFGGDECPKGLAYGLDFVTEVWFPDMAAAKSSRETPFYLEHLQPDEARMVDETSVLGLPVTENVILPPEMRAKAVKLFLFWFNKAPDAKIFAGIGHGSIGHCRNLPLYPGPVEAIDEFWLPDEATALAFATACRNAAQAGLASDKRYCLVVANEHVLHAG</sequence>
<dbReference type="RefSeq" id="WP_190236112.1">
    <property type="nucleotide sequence ID" value="NZ_SSOA01000005.1"/>
</dbReference>
<dbReference type="InterPro" id="IPR011008">
    <property type="entry name" value="Dimeric_a/b-barrel"/>
</dbReference>
<dbReference type="EMBL" id="SSOA01000005">
    <property type="protein sequence ID" value="THF49658.1"/>
    <property type="molecule type" value="Genomic_DNA"/>
</dbReference>
<evidence type="ECO:0000259" key="1">
    <source>
        <dbReference type="Pfam" id="PF07110"/>
    </source>
</evidence>
<evidence type="ECO:0000313" key="3">
    <source>
        <dbReference type="Proteomes" id="UP000310754"/>
    </source>
</evidence>
<feature type="domain" description="EthD" evidence="1">
    <location>
        <begin position="14"/>
        <end position="108"/>
    </location>
</feature>
<organism evidence="2 3">
    <name type="scientific">Allorhizobium terrae</name>
    <dbReference type="NCBI Taxonomy" id="1848972"/>
    <lineage>
        <taxon>Bacteria</taxon>
        <taxon>Pseudomonadati</taxon>
        <taxon>Pseudomonadota</taxon>
        <taxon>Alphaproteobacteria</taxon>
        <taxon>Hyphomicrobiales</taxon>
        <taxon>Rhizobiaceae</taxon>
        <taxon>Rhizobium/Agrobacterium group</taxon>
        <taxon>Allorhizobium</taxon>
    </lineage>
</organism>
<keyword evidence="3" id="KW-1185">Reference proteome</keyword>
<name>A0A4S3ZV27_9HYPH</name>
<evidence type="ECO:0000313" key="2">
    <source>
        <dbReference type="EMBL" id="THF49658.1"/>
    </source>
</evidence>
<gene>
    <name evidence="2" type="ORF">E6C51_11965</name>
</gene>
<dbReference type="Gene3D" id="3.30.70.100">
    <property type="match status" value="1"/>
</dbReference>